<organism evidence="1 2">
    <name type="scientific">Araneus ventricosus</name>
    <name type="common">Orbweaver spider</name>
    <name type="synonym">Epeira ventricosa</name>
    <dbReference type="NCBI Taxonomy" id="182803"/>
    <lineage>
        <taxon>Eukaryota</taxon>
        <taxon>Metazoa</taxon>
        <taxon>Ecdysozoa</taxon>
        <taxon>Arthropoda</taxon>
        <taxon>Chelicerata</taxon>
        <taxon>Arachnida</taxon>
        <taxon>Araneae</taxon>
        <taxon>Araneomorphae</taxon>
        <taxon>Entelegynae</taxon>
        <taxon>Araneoidea</taxon>
        <taxon>Araneidae</taxon>
        <taxon>Araneus</taxon>
    </lineage>
</organism>
<dbReference type="Pfam" id="PF15008">
    <property type="entry name" value="DUF4518"/>
    <property type="match status" value="1"/>
</dbReference>
<dbReference type="PANTHER" id="PTHR21084:SF1">
    <property type="entry name" value="DENSE INCISORS"/>
    <property type="match status" value="1"/>
</dbReference>
<gene>
    <name evidence="1" type="ORF">AVEN_66484_1</name>
</gene>
<protein>
    <submittedName>
        <fullName evidence="1">Uncharacterized protein</fullName>
    </submittedName>
</protein>
<proteinExistence type="predicted"/>
<dbReference type="Proteomes" id="UP000499080">
    <property type="component" value="Unassembled WGS sequence"/>
</dbReference>
<keyword evidence="2" id="KW-1185">Reference proteome</keyword>
<dbReference type="PANTHER" id="PTHR21084">
    <property type="entry name" value="DENSE INCISORS"/>
    <property type="match status" value="1"/>
</dbReference>
<name>A0A4Y2LD49_ARAVE</name>
<comment type="caution">
    <text evidence="1">The sequence shown here is derived from an EMBL/GenBank/DDBJ whole genome shotgun (WGS) entry which is preliminary data.</text>
</comment>
<sequence length="109" mass="12470">MNPREMEGLHEILSCLSLDHLKEIAMITTSHMMDDHFTGIMAPDLVNEIIKSASNASEILHRQKVSKELLLKYLRRKGFDPDPKAKKIVYIKTCLSLWNNCGDLKSPVY</sequence>
<evidence type="ECO:0000313" key="2">
    <source>
        <dbReference type="Proteomes" id="UP000499080"/>
    </source>
</evidence>
<evidence type="ECO:0000313" key="1">
    <source>
        <dbReference type="EMBL" id="GBN12454.1"/>
    </source>
</evidence>
<dbReference type="InterPro" id="IPR026698">
    <property type="entry name" value="UPF_C3orf38"/>
</dbReference>
<dbReference type="EMBL" id="BGPR01005683">
    <property type="protein sequence ID" value="GBN12454.1"/>
    <property type="molecule type" value="Genomic_DNA"/>
</dbReference>
<reference evidence="1 2" key="1">
    <citation type="journal article" date="2019" name="Sci. Rep.">
        <title>Orb-weaving spider Araneus ventricosus genome elucidates the spidroin gene catalogue.</title>
        <authorList>
            <person name="Kono N."/>
            <person name="Nakamura H."/>
            <person name="Ohtoshi R."/>
            <person name="Moran D.A.P."/>
            <person name="Shinohara A."/>
            <person name="Yoshida Y."/>
            <person name="Fujiwara M."/>
            <person name="Mori M."/>
            <person name="Tomita M."/>
            <person name="Arakawa K."/>
        </authorList>
    </citation>
    <scope>NUCLEOTIDE SEQUENCE [LARGE SCALE GENOMIC DNA]</scope>
</reference>
<dbReference type="OrthoDB" id="6407068at2759"/>
<dbReference type="AlphaFoldDB" id="A0A4Y2LD49"/>
<accession>A0A4Y2LD49</accession>